<evidence type="ECO:0000256" key="1">
    <source>
        <dbReference type="SAM" id="SignalP"/>
    </source>
</evidence>
<proteinExistence type="predicted"/>
<keyword evidence="1" id="KW-0732">Signal</keyword>
<dbReference type="Proteomes" id="UP000267223">
    <property type="component" value="Unassembled WGS sequence"/>
</dbReference>
<keyword evidence="3" id="KW-1185">Reference proteome</keyword>
<dbReference type="AlphaFoldDB" id="A0A3M9NPT9"/>
<accession>A0A3M9NPT9</accession>
<feature type="chain" id="PRO_5018048951" evidence="1">
    <location>
        <begin position="22"/>
        <end position="130"/>
    </location>
</feature>
<feature type="signal peptide" evidence="1">
    <location>
        <begin position="1"/>
        <end position="21"/>
    </location>
</feature>
<dbReference type="Pfam" id="PF26622">
    <property type="entry name" value="DUF8199"/>
    <property type="match status" value="1"/>
</dbReference>
<dbReference type="NCBIfam" id="NF047658">
    <property type="entry name" value="HYC_CC_PP"/>
    <property type="match status" value="1"/>
</dbReference>
<dbReference type="InterPro" id="IPR058060">
    <property type="entry name" value="HYC_CC_PP"/>
</dbReference>
<organism evidence="2 3">
    <name type="scientific">Hanamia caeni</name>
    <dbReference type="NCBI Taxonomy" id="2294116"/>
    <lineage>
        <taxon>Bacteria</taxon>
        <taxon>Pseudomonadati</taxon>
        <taxon>Bacteroidota</taxon>
        <taxon>Chitinophagia</taxon>
        <taxon>Chitinophagales</taxon>
        <taxon>Chitinophagaceae</taxon>
        <taxon>Hanamia</taxon>
    </lineage>
</organism>
<comment type="caution">
    <text evidence="2">The sequence shown here is derived from an EMBL/GenBank/DDBJ whole genome shotgun (WGS) entry which is preliminary data.</text>
</comment>
<name>A0A3M9NPT9_9BACT</name>
<evidence type="ECO:0000313" key="2">
    <source>
        <dbReference type="EMBL" id="RNI39812.1"/>
    </source>
</evidence>
<gene>
    <name evidence="2" type="ORF">EFY79_00455</name>
</gene>
<dbReference type="OrthoDB" id="676308at2"/>
<dbReference type="RefSeq" id="WP_123118703.1">
    <property type="nucleotide sequence ID" value="NZ_RJJR01000001.1"/>
</dbReference>
<sequence length="130" mass="14750">MIKKFLLLLLSFVYLASSSGATLYIHQCMDKIVAWDVNIDTENPCMNCGKHNKAPKDCCTDHVKVLKSTLSQNLPGDTYHKIEIFPVTLPRAIFTYNNPLSLNVKHSSAERFIFPRSHLNYCAVLCTFLI</sequence>
<protein>
    <submittedName>
        <fullName evidence="2">Uncharacterized protein</fullName>
    </submittedName>
</protein>
<dbReference type="InterPro" id="IPR058512">
    <property type="entry name" value="DUF8199"/>
</dbReference>
<evidence type="ECO:0000313" key="3">
    <source>
        <dbReference type="Proteomes" id="UP000267223"/>
    </source>
</evidence>
<reference evidence="2 3" key="1">
    <citation type="submission" date="2018-11" db="EMBL/GenBank/DDBJ databases">
        <title>Draft genome sequence of Ferruginibacter sp. BO-59.</title>
        <authorList>
            <person name="Im W.T."/>
        </authorList>
    </citation>
    <scope>NUCLEOTIDE SEQUENCE [LARGE SCALE GENOMIC DNA]</scope>
    <source>
        <strain evidence="2 3">BO-59</strain>
    </source>
</reference>
<dbReference type="EMBL" id="RJJR01000001">
    <property type="protein sequence ID" value="RNI39812.1"/>
    <property type="molecule type" value="Genomic_DNA"/>
</dbReference>